<dbReference type="RefSeq" id="WP_129047995.1">
    <property type="nucleotide sequence ID" value="NZ_SDHX01000001.1"/>
</dbReference>
<keyword evidence="1" id="KW-0812">Transmembrane</keyword>
<keyword evidence="1" id="KW-0472">Membrane</keyword>
<organism evidence="2 3">
    <name type="scientific">Oleiharenicola lentus</name>
    <dbReference type="NCBI Taxonomy" id="2508720"/>
    <lineage>
        <taxon>Bacteria</taxon>
        <taxon>Pseudomonadati</taxon>
        <taxon>Verrucomicrobiota</taxon>
        <taxon>Opitutia</taxon>
        <taxon>Opitutales</taxon>
        <taxon>Opitutaceae</taxon>
        <taxon>Oleiharenicola</taxon>
    </lineage>
</organism>
<reference evidence="2 3" key="1">
    <citation type="submission" date="2019-01" db="EMBL/GenBank/DDBJ databases">
        <title>Lacunisphaera sp. strain TWA-58.</title>
        <authorList>
            <person name="Chen W.-M."/>
        </authorList>
    </citation>
    <scope>NUCLEOTIDE SEQUENCE [LARGE SCALE GENOMIC DNA]</scope>
    <source>
        <strain evidence="2 3">TWA-58</strain>
    </source>
</reference>
<keyword evidence="1" id="KW-1133">Transmembrane helix</keyword>
<keyword evidence="3" id="KW-1185">Reference proteome</keyword>
<evidence type="ECO:0000313" key="2">
    <source>
        <dbReference type="EMBL" id="RXK56628.1"/>
    </source>
</evidence>
<dbReference type="Proteomes" id="UP000290218">
    <property type="component" value="Unassembled WGS sequence"/>
</dbReference>
<gene>
    <name evidence="2" type="ORF">ESB00_12390</name>
</gene>
<dbReference type="AlphaFoldDB" id="A0A4Q1CC56"/>
<feature type="transmembrane region" description="Helical" evidence="1">
    <location>
        <begin position="14"/>
        <end position="33"/>
    </location>
</feature>
<evidence type="ECO:0000256" key="1">
    <source>
        <dbReference type="SAM" id="Phobius"/>
    </source>
</evidence>
<protein>
    <submittedName>
        <fullName evidence="2">Uncharacterized protein</fullName>
    </submittedName>
</protein>
<evidence type="ECO:0000313" key="3">
    <source>
        <dbReference type="Proteomes" id="UP000290218"/>
    </source>
</evidence>
<feature type="transmembrane region" description="Helical" evidence="1">
    <location>
        <begin position="39"/>
        <end position="66"/>
    </location>
</feature>
<comment type="caution">
    <text evidence="2">The sequence shown here is derived from an EMBL/GenBank/DDBJ whole genome shotgun (WGS) entry which is preliminary data.</text>
</comment>
<sequence>MITTPSNAVLERDFYARFFGGMLGINFLFYTYSVITGGILAFYCVYLGLLLNGLVVIVGVCVAILQKRKVERFRLARAVAAVVSAGALAGVVGGYAILAFAK</sequence>
<accession>A0A4Q1CC56</accession>
<proteinExistence type="predicted"/>
<dbReference type="EMBL" id="SDHX01000001">
    <property type="protein sequence ID" value="RXK56628.1"/>
    <property type="molecule type" value="Genomic_DNA"/>
</dbReference>
<feature type="transmembrane region" description="Helical" evidence="1">
    <location>
        <begin position="78"/>
        <end position="101"/>
    </location>
</feature>
<name>A0A4Q1CC56_9BACT</name>